<protein>
    <submittedName>
        <fullName evidence="3">Uncharacterized protein</fullName>
    </submittedName>
</protein>
<reference evidence="3" key="1">
    <citation type="submission" date="2021-01" db="EMBL/GenBank/DDBJ databases">
        <authorList>
            <person name="Corre E."/>
            <person name="Pelletier E."/>
            <person name="Niang G."/>
            <person name="Scheremetjew M."/>
            <person name="Finn R."/>
            <person name="Kale V."/>
            <person name="Holt S."/>
            <person name="Cochrane G."/>
            <person name="Meng A."/>
            <person name="Brown T."/>
            <person name="Cohen L."/>
        </authorList>
    </citation>
    <scope>NUCLEOTIDE SEQUENCE</scope>
    <source>
        <strain evidence="3">CCMP1243</strain>
    </source>
</reference>
<dbReference type="EMBL" id="HBHJ01003392">
    <property type="protein sequence ID" value="CAD9664604.1"/>
    <property type="molecule type" value="Transcribed_RNA"/>
</dbReference>
<evidence type="ECO:0000256" key="2">
    <source>
        <dbReference type="SAM" id="SignalP"/>
    </source>
</evidence>
<feature type="region of interest" description="Disordered" evidence="1">
    <location>
        <begin position="298"/>
        <end position="330"/>
    </location>
</feature>
<feature type="chain" id="PRO_5031153206" evidence="2">
    <location>
        <begin position="19"/>
        <end position="330"/>
    </location>
</feature>
<dbReference type="AlphaFoldDB" id="A0A7S2W3Y7"/>
<sequence>MWISTWLLSCALALVGWGRLGASFRGGLPRATHGGLAGARSMARKAPLVWAAGSMDPSAEGEALLEALRKDTLEGLPDTIRTRFEEIGLAEMRALTARSSSDDPKEAEGWSRVLEAVMAETRNRLELARTKLTELLACGEINVMDREIVKLVKAGGADEAFMTVLNQNLAAANAGEGEAEMLRANIYLHIATRVQEEIEKMLPPERGLLHRVLRTEDSALRGRILSHYLSPQGSITTPDGESIPLESPRPALADPLEFSQAISEFVAQLRTLDLDGDMIVESIEKCRSIAKEARQIIQQDPSYSDKDLDDYTNSLTPTFQGGAPPATKSP</sequence>
<name>A0A7S2W3Y7_9STRA</name>
<accession>A0A7S2W3Y7</accession>
<proteinExistence type="predicted"/>
<gene>
    <name evidence="3" type="ORF">RMAR1173_LOCUS2165</name>
</gene>
<keyword evidence="2" id="KW-0732">Signal</keyword>
<evidence type="ECO:0000256" key="1">
    <source>
        <dbReference type="SAM" id="MobiDB-lite"/>
    </source>
</evidence>
<evidence type="ECO:0000313" key="3">
    <source>
        <dbReference type="EMBL" id="CAD9664604.1"/>
    </source>
</evidence>
<feature type="signal peptide" evidence="2">
    <location>
        <begin position="1"/>
        <end position="18"/>
    </location>
</feature>
<organism evidence="3">
    <name type="scientific">Rhizochromulina marina</name>
    <dbReference type="NCBI Taxonomy" id="1034831"/>
    <lineage>
        <taxon>Eukaryota</taxon>
        <taxon>Sar</taxon>
        <taxon>Stramenopiles</taxon>
        <taxon>Ochrophyta</taxon>
        <taxon>Dictyochophyceae</taxon>
        <taxon>Rhizochromulinales</taxon>
        <taxon>Rhizochromulina</taxon>
    </lineage>
</organism>